<evidence type="ECO:0000313" key="3">
    <source>
        <dbReference type="EMBL" id="AHK79470.1"/>
    </source>
</evidence>
<reference evidence="4" key="2">
    <citation type="submission" date="2014-02" db="EMBL/GenBank/DDBJ databases">
        <title>Draft Genome Sequence of extremely halophilic bacteria Halorhodospira halochloris.</title>
        <authorList>
            <person name="Singh K.S."/>
        </authorList>
    </citation>
    <scope>NUCLEOTIDE SEQUENCE [LARGE SCALE GENOMIC DNA]</scope>
    <source>
        <strain evidence="4">A</strain>
    </source>
</reference>
<dbReference type="Pfam" id="PF00582">
    <property type="entry name" value="Usp"/>
    <property type="match status" value="2"/>
</dbReference>
<dbReference type="HOGENOM" id="CLU_049301_5_1_6"/>
<keyword evidence="4" id="KW-1185">Reference proteome</keyword>
<dbReference type="InterPro" id="IPR006016">
    <property type="entry name" value="UspA"/>
</dbReference>
<name>W8L6G7_9GAMM</name>
<dbReference type="InterPro" id="IPR006015">
    <property type="entry name" value="Universal_stress_UspA"/>
</dbReference>
<dbReference type="Gene3D" id="3.40.50.12370">
    <property type="match status" value="1"/>
</dbReference>
<evidence type="ECO:0000313" key="4">
    <source>
        <dbReference type="Proteomes" id="UP000019442"/>
    </source>
</evidence>
<dbReference type="SUPFAM" id="SSF52402">
    <property type="entry name" value="Adenine nucleotide alpha hydrolases-like"/>
    <property type="match status" value="2"/>
</dbReference>
<dbReference type="EMBL" id="CP007268">
    <property type="protein sequence ID" value="AHK79470.1"/>
    <property type="molecule type" value="Genomic_DNA"/>
</dbReference>
<organism evidence="3 4">
    <name type="scientific">Ectothiorhodospira haloalkaliphila</name>
    <dbReference type="NCBI Taxonomy" id="421628"/>
    <lineage>
        <taxon>Bacteria</taxon>
        <taxon>Pseudomonadati</taxon>
        <taxon>Pseudomonadota</taxon>
        <taxon>Gammaproteobacteria</taxon>
        <taxon>Chromatiales</taxon>
        <taxon>Ectothiorhodospiraceae</taxon>
        <taxon>Ectothiorhodospira</taxon>
    </lineage>
</organism>
<dbReference type="PANTHER" id="PTHR46268">
    <property type="entry name" value="STRESS RESPONSE PROTEIN NHAX"/>
    <property type="match status" value="1"/>
</dbReference>
<gene>
    <name evidence="3" type="ORF">M911_10280</name>
</gene>
<comment type="similarity">
    <text evidence="1">Belongs to the universal stress protein A family.</text>
</comment>
<evidence type="ECO:0000256" key="1">
    <source>
        <dbReference type="ARBA" id="ARBA00008791"/>
    </source>
</evidence>
<dbReference type="PANTHER" id="PTHR46268:SF6">
    <property type="entry name" value="UNIVERSAL STRESS PROTEIN UP12"/>
    <property type="match status" value="1"/>
</dbReference>
<dbReference type="PRINTS" id="PR01438">
    <property type="entry name" value="UNVRSLSTRESS"/>
</dbReference>
<dbReference type="AlphaFoldDB" id="W8L6G7"/>
<reference evidence="3 4" key="1">
    <citation type="journal article" date="2014" name="J Genomics">
        <title>Draft Genome Sequence of the Extremely Halophilic Phototrophic Purple Sulfur Bacterium Halorhodospira halochloris.</title>
        <authorList>
            <person name="Singh K.S."/>
            <person name="Kirksey J."/>
            <person name="Hoff W.D."/>
            <person name="Deole R."/>
        </authorList>
    </citation>
    <scope>NUCLEOTIDE SEQUENCE [LARGE SCALE GENOMIC DNA]</scope>
    <source>
        <strain evidence="3 4">A</strain>
    </source>
</reference>
<feature type="domain" description="UspA" evidence="2">
    <location>
        <begin position="2"/>
        <end position="147"/>
    </location>
</feature>
<protein>
    <submittedName>
        <fullName evidence="3">Universal stress protein UspA</fullName>
    </submittedName>
</protein>
<evidence type="ECO:0000259" key="2">
    <source>
        <dbReference type="Pfam" id="PF00582"/>
    </source>
</evidence>
<dbReference type="RefSeq" id="WP_025281937.1">
    <property type="nucleotide sequence ID" value="NZ_CP007268.1"/>
</dbReference>
<feature type="domain" description="UspA" evidence="2">
    <location>
        <begin position="214"/>
        <end position="283"/>
    </location>
</feature>
<accession>W8L6G7</accession>
<sequence>MNNVIACVDGSRASPSVCDYAAWASRRMDLPVMLLHVSTPPETATTQQVREELTLGHREALHGELEQTEQTRRQLLHKQGQAILNDAADRLMRQGVLEPGNLLRQGDIAQVLRELQGEARLVVVGRRGNDSGEDMRHVGGHLETIIRTLGPKLLIAPEHYAPTERFLIAYDGSETANKVVARVAQSRLLSGLSGHLLMVGKDTGDNRAMLHAAQSMLERKGFSMQAALRPGPVEASVISYLEEHDIQLLVMGAFGHSKVRQFFVGSTTTRMLKTCRIPLLILR</sequence>
<dbReference type="KEGG" id="hhc:M911_10280"/>
<dbReference type="OrthoDB" id="9804721at2"/>
<dbReference type="CDD" id="cd00293">
    <property type="entry name" value="USP-like"/>
    <property type="match status" value="2"/>
</dbReference>
<dbReference type="Proteomes" id="UP000019442">
    <property type="component" value="Chromosome"/>
</dbReference>
<proteinExistence type="inferred from homology"/>